<dbReference type="Gene3D" id="2.40.70.10">
    <property type="entry name" value="Acid Proteases"/>
    <property type="match status" value="2"/>
</dbReference>
<dbReference type="KEGG" id="spii:G7077_01270"/>
<reference evidence="1 2" key="1">
    <citation type="submission" date="2020-03" db="EMBL/GenBank/DDBJ databases">
        <title>Sphingomonas sp. nov., isolated from fish.</title>
        <authorList>
            <person name="Hyun D.-W."/>
            <person name="Bae J.-W."/>
        </authorList>
    </citation>
    <scope>NUCLEOTIDE SEQUENCE [LARGE SCALE GENOMIC DNA]</scope>
    <source>
        <strain evidence="1 2">HDW15B</strain>
    </source>
</reference>
<evidence type="ECO:0008006" key="3">
    <source>
        <dbReference type="Google" id="ProtNLM"/>
    </source>
</evidence>
<accession>A0A6G7YLX6</accession>
<dbReference type="InterPro" id="IPR034122">
    <property type="entry name" value="Retropepsin-like_bacterial"/>
</dbReference>
<dbReference type="InterPro" id="IPR021109">
    <property type="entry name" value="Peptidase_aspartic_dom_sf"/>
</dbReference>
<gene>
    <name evidence="1" type="ORF">G7077_01270</name>
</gene>
<dbReference type="Proteomes" id="UP000503222">
    <property type="component" value="Chromosome"/>
</dbReference>
<evidence type="ECO:0000313" key="1">
    <source>
        <dbReference type="EMBL" id="QIK77744.1"/>
    </source>
</evidence>
<proteinExistence type="predicted"/>
<dbReference type="AlphaFoldDB" id="A0A6G7YLX6"/>
<protein>
    <recommendedName>
        <fullName evidence="3">Peptidase A2 domain-containing protein</fullName>
    </recommendedName>
</protein>
<dbReference type="InterPro" id="IPR001969">
    <property type="entry name" value="Aspartic_peptidase_AS"/>
</dbReference>
<evidence type="ECO:0000313" key="2">
    <source>
        <dbReference type="Proteomes" id="UP000503222"/>
    </source>
</evidence>
<name>A0A6G7YLX6_9SPHN</name>
<dbReference type="GO" id="GO:0006508">
    <property type="term" value="P:proteolysis"/>
    <property type="evidence" value="ECO:0007669"/>
    <property type="project" value="InterPro"/>
</dbReference>
<dbReference type="SUPFAM" id="SSF50630">
    <property type="entry name" value="Acid proteases"/>
    <property type="match status" value="2"/>
</dbReference>
<keyword evidence="2" id="KW-1185">Reference proteome</keyword>
<dbReference type="EMBL" id="CP049869">
    <property type="protein sequence ID" value="QIK77744.1"/>
    <property type="molecule type" value="Genomic_DNA"/>
</dbReference>
<organism evidence="1 2">
    <name type="scientific">Sphingomonas piscis</name>
    <dbReference type="NCBI Taxonomy" id="2714943"/>
    <lineage>
        <taxon>Bacteria</taxon>
        <taxon>Pseudomonadati</taxon>
        <taxon>Pseudomonadota</taxon>
        <taxon>Alphaproteobacteria</taxon>
        <taxon>Sphingomonadales</taxon>
        <taxon>Sphingomonadaceae</taxon>
        <taxon>Sphingomonas</taxon>
    </lineage>
</organism>
<dbReference type="CDD" id="cd05483">
    <property type="entry name" value="retropepsin_like_bacteria"/>
    <property type="match status" value="1"/>
</dbReference>
<dbReference type="PROSITE" id="PS00141">
    <property type="entry name" value="ASP_PROTEASE"/>
    <property type="match status" value="1"/>
</dbReference>
<dbReference type="Pfam" id="PF13650">
    <property type="entry name" value="Asp_protease_2"/>
    <property type="match status" value="2"/>
</dbReference>
<sequence length="363" mass="39273">MAASFMHSNVNVRASRSMSRSCRLPILAPLACVVIFSVGAQSEATTMAGGKASTAAPGPTAMTPLPRAYVDETLAIEGEDIKARKIDTRLSVAVRVNGSGPYQFIVDSGADTSVLGVGIARNLNLPPGRPVVLNGMTDRDTVDRVKVDRLALGSNTMRGLHLPVLKEDDIGAHGLIGIDALVNQRLMLDFDRRLVKVESAAKAPKPLPGEIVVVAKRRRGQLILTQVKAGKLPLDAVIDTGAELTVGNMLLREQLVRRRQQFEKVTATGVTGKSVELDVAWIPELQIGRLTIRDVPVAFADLPPFEVFNLANQPAMLLGTDILERFSRVSLDFRARKVRFQLRRCQPNALAVSLSFGAKETCQ</sequence>
<dbReference type="GO" id="GO:0004190">
    <property type="term" value="F:aspartic-type endopeptidase activity"/>
    <property type="evidence" value="ECO:0007669"/>
    <property type="project" value="InterPro"/>
</dbReference>
<dbReference type="RefSeq" id="WP_166410140.1">
    <property type="nucleotide sequence ID" value="NZ_CP049869.1"/>
</dbReference>